<feature type="transmembrane region" description="Helical" evidence="6">
    <location>
        <begin position="60"/>
        <end position="83"/>
    </location>
</feature>
<evidence type="ECO:0000313" key="7">
    <source>
        <dbReference type="EMBL" id="APH73336.1"/>
    </source>
</evidence>
<evidence type="ECO:0000256" key="4">
    <source>
        <dbReference type="ARBA" id="ARBA00022989"/>
    </source>
</evidence>
<dbReference type="Proteomes" id="UP000182840">
    <property type="component" value="Chromosome"/>
</dbReference>
<comment type="similarity">
    <text evidence="2">Belongs to the multi antimicrobial extrusion (MATE) (TC 2.A.66.1) family.</text>
</comment>
<evidence type="ECO:0000256" key="6">
    <source>
        <dbReference type="SAM" id="Phobius"/>
    </source>
</evidence>
<keyword evidence="5 6" id="KW-0472">Membrane</keyword>
<evidence type="ECO:0000256" key="1">
    <source>
        <dbReference type="ARBA" id="ARBA00004141"/>
    </source>
</evidence>
<dbReference type="PANTHER" id="PTHR42893">
    <property type="entry name" value="PROTEIN DETOXIFICATION 44, CHLOROPLASTIC-RELATED"/>
    <property type="match status" value="1"/>
</dbReference>
<feature type="transmembrane region" description="Helical" evidence="6">
    <location>
        <begin position="370"/>
        <end position="391"/>
    </location>
</feature>
<feature type="transmembrane region" description="Helical" evidence="6">
    <location>
        <begin position="151"/>
        <end position="172"/>
    </location>
</feature>
<proteinExistence type="inferred from homology"/>
<dbReference type="NCBIfam" id="TIGR00797">
    <property type="entry name" value="matE"/>
    <property type="match status" value="1"/>
</dbReference>
<evidence type="ECO:0000256" key="3">
    <source>
        <dbReference type="ARBA" id="ARBA00022692"/>
    </source>
</evidence>
<dbReference type="OrthoDB" id="9789527at2"/>
<dbReference type="InterPro" id="IPR002528">
    <property type="entry name" value="MATE_fam"/>
</dbReference>
<feature type="transmembrane region" description="Helical" evidence="6">
    <location>
        <begin position="289"/>
        <end position="312"/>
    </location>
</feature>
<feature type="transmembrane region" description="Helical" evidence="6">
    <location>
        <begin position="258"/>
        <end position="277"/>
    </location>
</feature>
<dbReference type="GO" id="GO:0005886">
    <property type="term" value="C:plasma membrane"/>
    <property type="evidence" value="ECO:0007669"/>
    <property type="project" value="TreeGrafter"/>
</dbReference>
<sequence length="465" mass="49526">MEDALHKQPLDVETVPREGRPFVVTHRLVLSIAVPMTLAYLTTPLLGITDTAVVGQFGDAALLGGLAAGAIVFDLVFATFNFLRSGTTGLVAQAFGRGDGRAEQAWFWRAFAVSVAIGIVLALAGPLIAWIGALFMDGGPAVTEAMKGYVIIRLICAPFALANYAILGYVLGRGEGMLGLFLQILLNGANIAISIWLGLVLGWGLQGVAWGTVWAELIACIVGLTIVLKRFGKLPKLPLAELLDGAALRRMLAVNRDIMIRSFVLLFAFALFTRQGAQLGTLTLAANAVLMNFFLVAGYFLDGFATAAEQLAGRAVGAGQRKSFADSVRLSSFWGFALSGLVAAIVLMFGNQLVAFITTAADVREQAAAFLPWAALTAVSGVLAFQMDGVYIGATWSRDMRNMMLLSFVLYIAALFGLSALYGNTGLWAALHVFLIARGLSLTAILPFRMRETFAAKPVPGVEPR</sequence>
<feature type="transmembrane region" description="Helical" evidence="6">
    <location>
        <begin position="28"/>
        <end position="48"/>
    </location>
</feature>
<evidence type="ECO:0000256" key="5">
    <source>
        <dbReference type="ARBA" id="ARBA00023136"/>
    </source>
</evidence>
<feature type="transmembrane region" description="Helical" evidence="6">
    <location>
        <begin position="403"/>
        <end position="422"/>
    </location>
</feature>
<dbReference type="GO" id="GO:0015297">
    <property type="term" value="F:antiporter activity"/>
    <property type="evidence" value="ECO:0007669"/>
    <property type="project" value="InterPro"/>
</dbReference>
<name>A0A1L3SV81_9HYPH</name>
<dbReference type="PANTHER" id="PTHR42893:SF46">
    <property type="entry name" value="PROTEIN DETOXIFICATION 44, CHLOROPLASTIC"/>
    <property type="match status" value="1"/>
</dbReference>
<evidence type="ECO:0000313" key="8">
    <source>
        <dbReference type="Proteomes" id="UP000182840"/>
    </source>
</evidence>
<feature type="transmembrane region" description="Helical" evidence="6">
    <location>
        <begin position="106"/>
        <end position="131"/>
    </location>
</feature>
<dbReference type="AlphaFoldDB" id="A0A1L3SV81"/>
<dbReference type="KEGG" id="meso:BSQ44_19630"/>
<dbReference type="Pfam" id="PF01554">
    <property type="entry name" value="MatE"/>
    <property type="match status" value="2"/>
</dbReference>
<dbReference type="RefSeq" id="WP_072606807.1">
    <property type="nucleotide sequence ID" value="NZ_CP018171.1"/>
</dbReference>
<keyword evidence="8" id="KW-1185">Reference proteome</keyword>
<reference evidence="8" key="1">
    <citation type="submission" date="2016-11" db="EMBL/GenBank/DDBJ databases">
        <title>Mesorhizobium oceanicum sp. nov., isolated from deep seawater in South China Sea.</title>
        <authorList>
            <person name="Fu G.-Y."/>
        </authorList>
    </citation>
    <scope>NUCLEOTIDE SEQUENCE [LARGE SCALE GENOMIC DNA]</scope>
    <source>
        <strain evidence="8">B7</strain>
    </source>
</reference>
<keyword evidence="4 6" id="KW-1133">Transmembrane helix</keyword>
<gene>
    <name evidence="7" type="ORF">BSQ44_19630</name>
</gene>
<organism evidence="7 8">
    <name type="scientific">Aquibium oceanicum</name>
    <dbReference type="NCBI Taxonomy" id="1670800"/>
    <lineage>
        <taxon>Bacteria</taxon>
        <taxon>Pseudomonadati</taxon>
        <taxon>Pseudomonadota</taxon>
        <taxon>Alphaproteobacteria</taxon>
        <taxon>Hyphomicrobiales</taxon>
        <taxon>Phyllobacteriaceae</taxon>
        <taxon>Aquibium</taxon>
    </lineage>
</organism>
<dbReference type="STRING" id="1670800.BSQ44_19630"/>
<comment type="subcellular location">
    <subcellularLocation>
        <location evidence="1">Membrane</location>
        <topology evidence="1">Multi-pass membrane protein</topology>
    </subcellularLocation>
</comment>
<dbReference type="CDD" id="cd13136">
    <property type="entry name" value="MATE_DinF_like"/>
    <property type="match status" value="1"/>
</dbReference>
<protein>
    <submittedName>
        <fullName evidence="7">MATE family efflux transporter</fullName>
    </submittedName>
</protein>
<accession>A0A1L3SV81</accession>
<feature type="transmembrane region" description="Helical" evidence="6">
    <location>
        <begin position="184"/>
        <end position="203"/>
    </location>
</feature>
<feature type="transmembrane region" description="Helical" evidence="6">
    <location>
        <begin position="333"/>
        <end position="358"/>
    </location>
</feature>
<feature type="transmembrane region" description="Helical" evidence="6">
    <location>
        <begin position="209"/>
        <end position="228"/>
    </location>
</feature>
<keyword evidence="3 6" id="KW-0812">Transmembrane</keyword>
<feature type="transmembrane region" description="Helical" evidence="6">
    <location>
        <begin position="428"/>
        <end position="448"/>
    </location>
</feature>
<dbReference type="InterPro" id="IPR044644">
    <property type="entry name" value="DinF-like"/>
</dbReference>
<dbReference type="EMBL" id="CP018171">
    <property type="protein sequence ID" value="APH73336.1"/>
    <property type="molecule type" value="Genomic_DNA"/>
</dbReference>
<evidence type="ECO:0000256" key="2">
    <source>
        <dbReference type="ARBA" id="ARBA00010199"/>
    </source>
</evidence>
<dbReference type="GO" id="GO:0042910">
    <property type="term" value="F:xenobiotic transmembrane transporter activity"/>
    <property type="evidence" value="ECO:0007669"/>
    <property type="project" value="InterPro"/>
</dbReference>